<reference evidence="3 4" key="1">
    <citation type="submission" date="2024-10" db="EMBL/GenBank/DDBJ databases">
        <title>The Natural Products Discovery Center: Release of the First 8490 Sequenced Strains for Exploring Actinobacteria Biosynthetic Diversity.</title>
        <authorList>
            <person name="Kalkreuter E."/>
            <person name="Kautsar S.A."/>
            <person name="Yang D."/>
            <person name="Bader C.D."/>
            <person name="Teijaro C.N."/>
            <person name="Fluegel L."/>
            <person name="Davis C.M."/>
            <person name="Simpson J.R."/>
            <person name="Lauterbach L."/>
            <person name="Steele A.D."/>
            <person name="Gui C."/>
            <person name="Meng S."/>
            <person name="Li G."/>
            <person name="Viehrig K."/>
            <person name="Ye F."/>
            <person name="Su P."/>
            <person name="Kiefer A.F."/>
            <person name="Nichols A."/>
            <person name="Cepeda A.J."/>
            <person name="Yan W."/>
            <person name="Fan B."/>
            <person name="Jiang Y."/>
            <person name="Adhikari A."/>
            <person name="Zheng C.-J."/>
            <person name="Schuster L."/>
            <person name="Cowan T.M."/>
            <person name="Smanski M.J."/>
            <person name="Chevrette M.G."/>
            <person name="De Carvalho L.P.S."/>
            <person name="Shen B."/>
        </authorList>
    </citation>
    <scope>NUCLEOTIDE SEQUENCE [LARGE SCALE GENOMIC DNA]</scope>
    <source>
        <strain evidence="3 4">NPDC002593</strain>
    </source>
</reference>
<evidence type="ECO:0000259" key="2">
    <source>
        <dbReference type="Pfam" id="PF00171"/>
    </source>
</evidence>
<organism evidence="3 4">
    <name type="scientific">Nocardia jiangxiensis</name>
    <dbReference type="NCBI Taxonomy" id="282685"/>
    <lineage>
        <taxon>Bacteria</taxon>
        <taxon>Bacillati</taxon>
        <taxon>Actinomycetota</taxon>
        <taxon>Actinomycetes</taxon>
        <taxon>Mycobacteriales</taxon>
        <taxon>Nocardiaceae</taxon>
        <taxon>Nocardia</taxon>
    </lineage>
</organism>
<accession>A0ABW6S954</accession>
<keyword evidence="1" id="KW-0560">Oxidoreductase</keyword>
<dbReference type="SUPFAM" id="SSF53720">
    <property type="entry name" value="ALDH-like"/>
    <property type="match status" value="1"/>
</dbReference>
<protein>
    <submittedName>
        <fullName evidence="3">Aldehyde dehydrogenase family protein</fullName>
    </submittedName>
</protein>
<dbReference type="InterPro" id="IPR016163">
    <property type="entry name" value="Ald_DH_C"/>
</dbReference>
<dbReference type="Gene3D" id="3.40.605.10">
    <property type="entry name" value="Aldehyde Dehydrogenase, Chain A, domain 1"/>
    <property type="match status" value="1"/>
</dbReference>
<dbReference type="InterPro" id="IPR015590">
    <property type="entry name" value="Aldehyde_DH_dom"/>
</dbReference>
<comment type="caution">
    <text evidence="3">The sequence shown here is derived from an EMBL/GenBank/DDBJ whole genome shotgun (WGS) entry which is preliminary data.</text>
</comment>
<evidence type="ECO:0000313" key="4">
    <source>
        <dbReference type="Proteomes" id="UP001601992"/>
    </source>
</evidence>
<dbReference type="Proteomes" id="UP001601992">
    <property type="component" value="Unassembled WGS sequence"/>
</dbReference>
<dbReference type="InterPro" id="IPR016161">
    <property type="entry name" value="Ald_DH/histidinol_DH"/>
</dbReference>
<evidence type="ECO:0000313" key="3">
    <source>
        <dbReference type="EMBL" id="MFF3571970.1"/>
    </source>
</evidence>
<evidence type="ECO:0000256" key="1">
    <source>
        <dbReference type="ARBA" id="ARBA00023002"/>
    </source>
</evidence>
<feature type="domain" description="Aldehyde dehydrogenase" evidence="2">
    <location>
        <begin position="26"/>
        <end position="475"/>
    </location>
</feature>
<dbReference type="InterPro" id="IPR016162">
    <property type="entry name" value="Ald_DH_N"/>
</dbReference>
<dbReference type="RefSeq" id="WP_387405670.1">
    <property type="nucleotide sequence ID" value="NZ_JBIAQY010000011.1"/>
</dbReference>
<sequence length="479" mass="49877">MSADPYLSDIAEHYIGGSWMKGGAVADSANPATDEVLGSYYDADLETAQSAISAARSAFDGQSWGKDRDIRAKVLWQLADAVEAHHDELVTALTLENGKLRHEAEFEFSLTAPKLRYYAGLTLTDSGSASETRPGVVSMLLKEPVGVAGIIVPWNAPVILAIRSLAPALAAGCTAVVKMPAQTALTNNLLARVLAEATELPAGVVNIFTESGDAGARELVSSAQVDVISYTGSSAVGALIMAAAAPQLKRVSLELGGKTPMIVFNDADLDVVVPTLTAALSTSAGQICFTGSRILAETGIAAELRSRLAASFEQLKPGPASDPSSQIGPMISHDSVARVDAIIEGAEGAEVIVRGGLVDGPGSFYRPALLGVSDLNSPLIQNEIFGPVAIFETFGSEEEAADRANATGYGLAASIWTADGGRSLRMSAAVQAGTVWTNTWGQLPDQYEDGGYKKSGLGRLSGLGGLAEFQEVKHVLRMS</sequence>
<gene>
    <name evidence="3" type="ORF">ACFYXQ_29735</name>
</gene>
<proteinExistence type="predicted"/>
<dbReference type="Gene3D" id="3.40.309.10">
    <property type="entry name" value="Aldehyde Dehydrogenase, Chain A, domain 2"/>
    <property type="match status" value="1"/>
</dbReference>
<dbReference type="PANTHER" id="PTHR11699">
    <property type="entry name" value="ALDEHYDE DEHYDROGENASE-RELATED"/>
    <property type="match status" value="1"/>
</dbReference>
<dbReference type="EMBL" id="JBIAQY010000011">
    <property type="protein sequence ID" value="MFF3571970.1"/>
    <property type="molecule type" value="Genomic_DNA"/>
</dbReference>
<dbReference type="Pfam" id="PF00171">
    <property type="entry name" value="Aldedh"/>
    <property type="match status" value="1"/>
</dbReference>
<keyword evidence="4" id="KW-1185">Reference proteome</keyword>
<name>A0ABW6S954_9NOCA</name>